<accession>A0A2N9G6W4</accession>
<gene>
    <name evidence="1" type="ORF">FSB_LOCUS23150</name>
</gene>
<sequence length="360" mass="40145">MCVVSICVGSILALFYQPANLQWTEIHDQGFICGSITVTFYVPTIGAVCGKLHFKFWRCDVLVHQRVQGGSEFITEIQPTATDNIFAHFGRLNKEKKERKHTGAHVVRSNLSSAWASCNLFGLQALIRSLIQLVALLGTSIGGRRPPRPRHGSSRLPEAKRLAKFTYQVGRHSCPTSLFGLGPNLVFLGFLLWSLRPPRRRSGLVVTFLGMLDTFMASQDHPQLRSDFSRLLQARLGLSTSHLGLSPIVLGPHKPQPYGLLVSKKEVERRRKHLVLIFNGFQPNKRKIVEQKIFGKMGGIPAWLSEEGRKKKSLQGGCNLEEKETGMFLTFVKISIKLSFSSLVLDRKGAGSIMEKGKKS</sequence>
<organism evidence="1">
    <name type="scientific">Fagus sylvatica</name>
    <name type="common">Beechnut</name>
    <dbReference type="NCBI Taxonomy" id="28930"/>
    <lineage>
        <taxon>Eukaryota</taxon>
        <taxon>Viridiplantae</taxon>
        <taxon>Streptophyta</taxon>
        <taxon>Embryophyta</taxon>
        <taxon>Tracheophyta</taxon>
        <taxon>Spermatophyta</taxon>
        <taxon>Magnoliopsida</taxon>
        <taxon>eudicotyledons</taxon>
        <taxon>Gunneridae</taxon>
        <taxon>Pentapetalae</taxon>
        <taxon>rosids</taxon>
        <taxon>fabids</taxon>
        <taxon>Fagales</taxon>
        <taxon>Fagaceae</taxon>
        <taxon>Fagus</taxon>
    </lineage>
</organism>
<protein>
    <submittedName>
        <fullName evidence="1">Uncharacterized protein</fullName>
    </submittedName>
</protein>
<proteinExistence type="predicted"/>
<dbReference type="EMBL" id="OIVN01001557">
    <property type="protein sequence ID" value="SPC95268.1"/>
    <property type="molecule type" value="Genomic_DNA"/>
</dbReference>
<name>A0A2N9G6W4_FAGSY</name>
<reference evidence="1" key="1">
    <citation type="submission" date="2018-02" db="EMBL/GenBank/DDBJ databases">
        <authorList>
            <person name="Cohen D.B."/>
            <person name="Kent A.D."/>
        </authorList>
    </citation>
    <scope>NUCLEOTIDE SEQUENCE</scope>
</reference>
<dbReference type="AlphaFoldDB" id="A0A2N9G6W4"/>
<evidence type="ECO:0000313" key="1">
    <source>
        <dbReference type="EMBL" id="SPC95268.1"/>
    </source>
</evidence>